<proteinExistence type="predicted"/>
<evidence type="ECO:0000313" key="4">
    <source>
        <dbReference type="Proteomes" id="UP000317257"/>
    </source>
</evidence>
<dbReference type="EMBL" id="AZHC01000002">
    <property type="protein sequence ID" value="OAA50386.1"/>
    <property type="molecule type" value="Genomic_DNA"/>
</dbReference>
<dbReference type="AlphaFoldDB" id="A0A167JJW6"/>
<dbReference type="OrthoDB" id="4938840at2759"/>
<evidence type="ECO:0000313" key="1">
    <source>
        <dbReference type="EMBL" id="OAA50386.1"/>
    </source>
</evidence>
<accession>A0A5C6GFP4</accession>
<gene>
    <name evidence="2" type="ORF">ED733_001646</name>
    <name evidence="1" type="ORF">NOR_00836</name>
</gene>
<sequence length="160" mass="18430">MARLLESRYHLLQLTSRLIHYPNGIRNPDPMPSLPEIVDEIPRQGTPPSLTWIVETSDDFGRRQQRDSNTGNTSELTWIVETSDDFERRQRRDSMDSLTSYNSSSSFRLARQKVLSDCGMVSLSLPSSCDSTLYSLESEYMVDAKLVSAPKWTRPWRLQE</sequence>
<dbReference type="Proteomes" id="UP000317257">
    <property type="component" value="Unassembled WGS sequence"/>
</dbReference>
<dbReference type="Proteomes" id="UP000243498">
    <property type="component" value="Unassembled WGS sequence"/>
</dbReference>
<dbReference type="EMBL" id="SBHS01000006">
    <property type="protein sequence ID" value="TWU75747.1"/>
    <property type="molecule type" value="Genomic_DNA"/>
</dbReference>
<reference evidence="4" key="2">
    <citation type="submission" date="2018-12" db="EMBL/GenBank/DDBJ databases">
        <title>The complete genome of Metarhizium rileyi, a key fungal pathogen of Lepidoptera.</title>
        <authorList>
            <person name="Binneck E."/>
            <person name="Lastra C.C.L."/>
            <person name="Sosa-Gomez D.R."/>
        </authorList>
    </citation>
    <scope>NUCLEOTIDE SEQUENCE [LARGE SCALE GENOMIC DNA]</scope>
    <source>
        <strain evidence="4">Cep018-CH2</strain>
    </source>
</reference>
<accession>A0A167JJW6</accession>
<reference evidence="1 3" key="1">
    <citation type="journal article" date="2016" name="Genome Biol. Evol.">
        <title>Divergent and convergent evolution of fungal pathogenicity.</title>
        <authorList>
            <person name="Shang Y."/>
            <person name="Xiao G."/>
            <person name="Zheng P."/>
            <person name="Cen K."/>
            <person name="Zhan S."/>
            <person name="Wang C."/>
        </authorList>
    </citation>
    <scope>NUCLEOTIDE SEQUENCE [LARGE SCALE GENOMIC DNA]</scope>
    <source>
        <strain evidence="1 3">RCEF 4871</strain>
    </source>
</reference>
<keyword evidence="3" id="KW-1185">Reference proteome</keyword>
<evidence type="ECO:0000313" key="3">
    <source>
        <dbReference type="Proteomes" id="UP000243498"/>
    </source>
</evidence>
<organism evidence="1 3">
    <name type="scientific">Metarhizium rileyi (strain RCEF 4871)</name>
    <name type="common">Nomuraea rileyi</name>
    <dbReference type="NCBI Taxonomy" id="1649241"/>
    <lineage>
        <taxon>Eukaryota</taxon>
        <taxon>Fungi</taxon>
        <taxon>Dikarya</taxon>
        <taxon>Ascomycota</taxon>
        <taxon>Pezizomycotina</taxon>
        <taxon>Sordariomycetes</taxon>
        <taxon>Hypocreomycetidae</taxon>
        <taxon>Hypocreales</taxon>
        <taxon>Clavicipitaceae</taxon>
        <taxon>Metarhizium</taxon>
    </lineage>
</organism>
<comment type="caution">
    <text evidence="1">The sequence shown here is derived from an EMBL/GenBank/DDBJ whole genome shotgun (WGS) entry which is preliminary data.</text>
</comment>
<name>A0A167JJW6_METRR</name>
<protein>
    <submittedName>
        <fullName evidence="1">Uncharacterized protein</fullName>
    </submittedName>
</protein>
<evidence type="ECO:0000313" key="2">
    <source>
        <dbReference type="EMBL" id="TWU75747.1"/>
    </source>
</evidence>
<reference evidence="2" key="3">
    <citation type="journal article" date="2019" name="Microbiol. Resour. Announc.">
        <title>Genome Sequence of Metarhizium rileyi, a Microbial Control Agent for Lepidoptera.</title>
        <authorList>
            <person name="Binneck E."/>
            <person name="Lastra C.C.L."/>
            <person name="Sosa-Gomez D.R."/>
        </authorList>
    </citation>
    <scope>NUCLEOTIDE SEQUENCE</scope>
    <source>
        <strain evidence="2">Cep018-CH2</strain>
    </source>
</reference>